<protein>
    <submittedName>
        <fullName evidence="2">Uncharacterized protein</fullName>
    </submittedName>
</protein>
<organism evidence="2">
    <name type="scientific">Arundo donax</name>
    <name type="common">Giant reed</name>
    <name type="synonym">Donax arundinaceus</name>
    <dbReference type="NCBI Taxonomy" id="35708"/>
    <lineage>
        <taxon>Eukaryota</taxon>
        <taxon>Viridiplantae</taxon>
        <taxon>Streptophyta</taxon>
        <taxon>Embryophyta</taxon>
        <taxon>Tracheophyta</taxon>
        <taxon>Spermatophyta</taxon>
        <taxon>Magnoliopsida</taxon>
        <taxon>Liliopsida</taxon>
        <taxon>Poales</taxon>
        <taxon>Poaceae</taxon>
        <taxon>PACMAD clade</taxon>
        <taxon>Arundinoideae</taxon>
        <taxon>Arundineae</taxon>
        <taxon>Arundo</taxon>
    </lineage>
</organism>
<dbReference type="AlphaFoldDB" id="A0A0A9BRN3"/>
<evidence type="ECO:0000256" key="1">
    <source>
        <dbReference type="SAM" id="MobiDB-lite"/>
    </source>
</evidence>
<evidence type="ECO:0000313" key="2">
    <source>
        <dbReference type="EMBL" id="JAD66614.1"/>
    </source>
</evidence>
<sequence length="53" mass="5820">METIISAITGELATRSLSSFIDGYLKPESSKGFVSPPRRQRGGASQTKQWFSN</sequence>
<proteinExistence type="predicted"/>
<name>A0A0A9BRN3_ARUDO</name>
<reference evidence="2" key="1">
    <citation type="submission" date="2014-09" db="EMBL/GenBank/DDBJ databases">
        <authorList>
            <person name="Magalhaes I.L.F."/>
            <person name="Oliveira U."/>
            <person name="Santos F.R."/>
            <person name="Vidigal T.H.D.A."/>
            <person name="Brescovit A.D."/>
            <person name="Santos A.J."/>
        </authorList>
    </citation>
    <scope>NUCLEOTIDE SEQUENCE</scope>
    <source>
        <tissue evidence="2">Shoot tissue taken approximately 20 cm above the soil surface</tissue>
    </source>
</reference>
<feature type="region of interest" description="Disordered" evidence="1">
    <location>
        <begin position="28"/>
        <end position="53"/>
    </location>
</feature>
<reference evidence="2" key="2">
    <citation type="journal article" date="2015" name="Data Brief">
        <title>Shoot transcriptome of the giant reed, Arundo donax.</title>
        <authorList>
            <person name="Barrero R.A."/>
            <person name="Guerrero F.D."/>
            <person name="Moolhuijzen P."/>
            <person name="Goolsby J.A."/>
            <person name="Tidwell J."/>
            <person name="Bellgard S.E."/>
            <person name="Bellgard M.I."/>
        </authorList>
    </citation>
    <scope>NUCLEOTIDE SEQUENCE</scope>
    <source>
        <tissue evidence="2">Shoot tissue taken approximately 20 cm above the soil surface</tissue>
    </source>
</reference>
<feature type="compositionally biased region" description="Polar residues" evidence="1">
    <location>
        <begin position="43"/>
        <end position="53"/>
    </location>
</feature>
<accession>A0A0A9BRN3</accession>
<dbReference type="EMBL" id="GBRH01231281">
    <property type="protein sequence ID" value="JAD66614.1"/>
    <property type="molecule type" value="Transcribed_RNA"/>
</dbReference>